<dbReference type="EMBL" id="ATLC01000054">
    <property type="protein sequence ID" value="EPJ27545.1"/>
    <property type="molecule type" value="Genomic_DNA"/>
</dbReference>
<proteinExistence type="predicted"/>
<reference evidence="1 2" key="1">
    <citation type="submission" date="2013-04" db="EMBL/GenBank/DDBJ databases">
        <title>Genome sequence of Chlamydia psittaci 99DC5.</title>
        <authorList>
            <person name="Huot-Creasy H."/>
            <person name="McCracken C.L."/>
            <person name="Humphries M."/>
            <person name="Sachse K."/>
            <person name="Laroucau K."/>
            <person name="Bavoil P."/>
            <person name="Myers G.S."/>
        </authorList>
    </citation>
    <scope>NUCLEOTIDE SEQUENCE [LARGE SCALE GENOMIC DNA]</scope>
    <source>
        <strain evidence="1 2">99DC5</strain>
    </source>
</reference>
<dbReference type="Proteomes" id="UP000014627">
    <property type="component" value="Unassembled WGS sequence"/>
</dbReference>
<accession>A0ABN0MNL7</accession>
<organism evidence="1 2">
    <name type="scientific">Chlamydia psittaci 99DC5</name>
    <dbReference type="NCBI Taxonomy" id="1112251"/>
    <lineage>
        <taxon>Bacteria</taxon>
        <taxon>Pseudomonadati</taxon>
        <taxon>Chlamydiota</taxon>
        <taxon>Chlamydiia</taxon>
        <taxon>Chlamydiales</taxon>
        <taxon>Chlamydiaceae</taxon>
        <taxon>Chlamydia/Chlamydophila group</taxon>
        <taxon>Chlamydia</taxon>
    </lineage>
</organism>
<protein>
    <submittedName>
        <fullName evidence="1">Uncharacterized protein</fullName>
    </submittedName>
</protein>
<name>A0ABN0MNL7_CHLPS</name>
<keyword evidence="2" id="KW-1185">Reference proteome</keyword>
<evidence type="ECO:0000313" key="1">
    <source>
        <dbReference type="EMBL" id="EPJ27545.1"/>
    </source>
</evidence>
<evidence type="ECO:0000313" key="2">
    <source>
        <dbReference type="Proteomes" id="UP000014627"/>
    </source>
</evidence>
<comment type="caution">
    <text evidence="1">The sequence shown here is derived from an EMBL/GenBank/DDBJ whole genome shotgun (WGS) entry which is preliminary data.</text>
</comment>
<sequence length="343" mass="39154">MDVFSRLNRQNHFYVEQIDGVMRDPNSPSDNDNKKDNELKKKLLTITKRVVASAQEFQDGREGASNYLKKTQWMPYKNEELEETKELFSLLTSMDKKLAQLFFYLPSCGIEWEDFVSSVEQIEQNYGLGGILFSCGSFEKQCRYVRDFNKSQIIHLLLGCTIPHSLEFYLLERDLSLMDCKNLYEVGIGLGELLKDYGVMISLIFQEIVSMDMTNYSELLRGLKYSGNIQGKLHHCDCSPTTTTPSPIALRYSLANTIRGLAIDVDFSRLKFMGCSMLTNVENTIKALNHGVECFTFSSLKELKKGIKVLTQLITMGQVSPAIVNKSVIKILTLKRRFKSIHL</sequence>
<gene>
    <name evidence="1" type="ORF">CP99DC5_0932</name>
</gene>
<dbReference type="RefSeq" id="WP_016981833.1">
    <property type="nucleotide sequence ID" value="NZ_KE356190.1"/>
</dbReference>